<sequence length="199" mass="21468">MFQWIFSLLIVGWFGFAQQTAAAPRIDTLLPGQAVQGVVSLSGSTAMEGFASALVEFRYENDLTQTWFLIQDQIPSVENNVLASWDTTTISDGVYHLRLKVTKTDGSEAIYEVAGVRVRNYSAIETNTPAVEANVTQAASPSPTPTPVTLSDTPTPQPPNPVSVTGADLRGGVTYGLMATLGLFVLFAIYLGVRRLGRR</sequence>
<keyword evidence="2" id="KW-1133">Transmembrane helix</keyword>
<accession>A0A0S7BHF2</accession>
<dbReference type="EMBL" id="DF967972">
    <property type="protein sequence ID" value="GAP15085.1"/>
    <property type="molecule type" value="Genomic_DNA"/>
</dbReference>
<feature type="transmembrane region" description="Helical" evidence="2">
    <location>
        <begin position="173"/>
        <end position="193"/>
    </location>
</feature>
<feature type="region of interest" description="Disordered" evidence="1">
    <location>
        <begin position="133"/>
        <end position="165"/>
    </location>
</feature>
<keyword evidence="2" id="KW-0812">Transmembrane</keyword>
<gene>
    <name evidence="4" type="ORF">LARV_02865</name>
</gene>
<evidence type="ECO:0000256" key="3">
    <source>
        <dbReference type="SAM" id="SignalP"/>
    </source>
</evidence>
<dbReference type="OrthoDB" id="165875at2"/>
<proteinExistence type="predicted"/>
<organism evidence="4">
    <name type="scientific">Longilinea arvoryzae</name>
    <dbReference type="NCBI Taxonomy" id="360412"/>
    <lineage>
        <taxon>Bacteria</taxon>
        <taxon>Bacillati</taxon>
        <taxon>Chloroflexota</taxon>
        <taxon>Anaerolineae</taxon>
        <taxon>Anaerolineales</taxon>
        <taxon>Anaerolineaceae</taxon>
        <taxon>Longilinea</taxon>
    </lineage>
</organism>
<keyword evidence="2" id="KW-0472">Membrane</keyword>
<evidence type="ECO:0000256" key="1">
    <source>
        <dbReference type="SAM" id="MobiDB-lite"/>
    </source>
</evidence>
<dbReference type="STRING" id="360412.LARV_02865"/>
<protein>
    <submittedName>
        <fullName evidence="4">Uncharacterized protein</fullName>
    </submittedName>
</protein>
<evidence type="ECO:0000313" key="4">
    <source>
        <dbReference type="EMBL" id="GAP15085.1"/>
    </source>
</evidence>
<dbReference type="RefSeq" id="WP_075074287.1">
    <property type="nucleotide sequence ID" value="NZ_DF967972.1"/>
</dbReference>
<dbReference type="Proteomes" id="UP000055060">
    <property type="component" value="Unassembled WGS sequence"/>
</dbReference>
<keyword evidence="5" id="KW-1185">Reference proteome</keyword>
<keyword evidence="3" id="KW-0732">Signal</keyword>
<evidence type="ECO:0000256" key="2">
    <source>
        <dbReference type="SAM" id="Phobius"/>
    </source>
</evidence>
<feature type="signal peptide" evidence="3">
    <location>
        <begin position="1"/>
        <end position="22"/>
    </location>
</feature>
<feature type="chain" id="PRO_5006632963" evidence="3">
    <location>
        <begin position="23"/>
        <end position="199"/>
    </location>
</feature>
<dbReference type="AlphaFoldDB" id="A0A0S7BHF2"/>
<evidence type="ECO:0000313" key="5">
    <source>
        <dbReference type="Proteomes" id="UP000055060"/>
    </source>
</evidence>
<name>A0A0S7BHF2_9CHLR</name>
<reference evidence="4" key="1">
    <citation type="submission" date="2015-07" db="EMBL/GenBank/DDBJ databases">
        <title>Draft Genome Sequences of Anaerolinea thermolimosa IMO-1, Bellilinea caldifistulae GOMI-1, Leptolinea tardivitalis YMTK-2, Levilinea saccharolytica KIBI-1,Longilinea arvoryzae KOME-1, Previously Described as Members of the Anaerolineaceae (Chloroflexi).</title>
        <authorList>
            <person name="Sekiguchi Y."/>
            <person name="Ohashi A."/>
            <person name="Matsuura N."/>
            <person name="Tourlousse M.D."/>
        </authorList>
    </citation>
    <scope>NUCLEOTIDE SEQUENCE [LARGE SCALE GENOMIC DNA]</scope>
    <source>
        <strain evidence="4">KOME-1</strain>
    </source>
</reference>